<dbReference type="Proteomes" id="UP000682202">
    <property type="component" value="Chromosome"/>
</dbReference>
<dbReference type="EMBL" id="CP046600">
    <property type="protein sequence ID" value="QUR68664.1"/>
    <property type="molecule type" value="Genomic_DNA"/>
</dbReference>
<dbReference type="InterPro" id="IPR011964">
    <property type="entry name" value="YVTN_b-propeller_repeat"/>
</dbReference>
<organism evidence="2 3">
    <name type="scientific">Mycobacterium spongiae</name>
    <dbReference type="NCBI Taxonomy" id="886343"/>
    <lineage>
        <taxon>Bacteria</taxon>
        <taxon>Bacillati</taxon>
        <taxon>Actinomycetota</taxon>
        <taxon>Actinomycetes</taxon>
        <taxon>Mycobacteriales</taxon>
        <taxon>Mycobacteriaceae</taxon>
        <taxon>Mycobacterium</taxon>
    </lineage>
</organism>
<proteinExistence type="predicted"/>
<dbReference type="KEGG" id="mspg:F6B93_17665"/>
<evidence type="ECO:0000313" key="3">
    <source>
        <dbReference type="Proteomes" id="UP000682202"/>
    </source>
</evidence>
<protein>
    <submittedName>
        <fullName evidence="2">YncE family protein</fullName>
    </submittedName>
</protein>
<name>A0A975JZM9_9MYCO</name>
<evidence type="ECO:0000256" key="1">
    <source>
        <dbReference type="SAM" id="MobiDB-lite"/>
    </source>
</evidence>
<keyword evidence="3" id="KW-1185">Reference proteome</keyword>
<dbReference type="NCBIfam" id="TIGR02276">
    <property type="entry name" value="beta_rpt_yvtn"/>
    <property type="match status" value="1"/>
</dbReference>
<dbReference type="AlphaFoldDB" id="A0A975JZM9"/>
<sequence>MSDVNDQRAARGGRDVRDVEVFEFGSAPVLPVEIEIPLNSGPISGIGISPDGSRVMVTNYRSDSLSIIDTDTGRVVDTIADVAEPFAIAMGGLETNRAYVSTVSMAYDSIAVVDTCTNAVIDSHPLALSVSDLAVSPDGKYVYASRNGARCADVAVLDTTTERVEVVEIATSPGTTTECVTISPDGGRLYVGTNGPSGGQLVVVATRAQSEKDAGRGGRSRKRRKGSKSSGATGEQPGLRVAATIEIGSPVRDVALSPDGDIAYVASCGPDFAATVDIIDTRTNTITSTRKIGETGGLLTRLTLSDDGDRAYLVSGDRVTVLCTLTHDVIGTVTGKSPSCVVESPDGKHLYIGDYSGTVTLTRVASTLDSVGDLAEDASDTSADWVMPELLEREPALA</sequence>
<evidence type="ECO:0000313" key="2">
    <source>
        <dbReference type="EMBL" id="QUR68664.1"/>
    </source>
</evidence>
<dbReference type="InterPro" id="IPR051200">
    <property type="entry name" value="Host-pathogen_enzymatic-act"/>
</dbReference>
<dbReference type="PANTHER" id="PTHR47197:SF3">
    <property type="entry name" value="DIHYDRO-HEME D1 DEHYDROGENASE"/>
    <property type="match status" value="1"/>
</dbReference>
<feature type="compositionally biased region" description="Basic residues" evidence="1">
    <location>
        <begin position="218"/>
        <end position="227"/>
    </location>
</feature>
<dbReference type="InterPro" id="IPR015943">
    <property type="entry name" value="WD40/YVTN_repeat-like_dom_sf"/>
</dbReference>
<accession>A0A975JZM9</accession>
<reference evidence="2" key="1">
    <citation type="submission" date="2019-12" db="EMBL/GenBank/DDBJ databases">
        <title>Mycobacterium spongiae sp. nov.</title>
        <authorList>
            <person name="Stinear T."/>
        </authorList>
    </citation>
    <scope>NUCLEOTIDE SEQUENCE</scope>
    <source>
        <strain evidence="2">FSD4b-SM</strain>
    </source>
</reference>
<dbReference type="SUPFAM" id="SSF50969">
    <property type="entry name" value="YVTN repeat-like/Quinoprotein amine dehydrogenase"/>
    <property type="match status" value="1"/>
</dbReference>
<dbReference type="RefSeq" id="WP_211696235.1">
    <property type="nucleotide sequence ID" value="NZ_CP046600.1"/>
</dbReference>
<feature type="region of interest" description="Disordered" evidence="1">
    <location>
        <begin position="208"/>
        <end position="238"/>
    </location>
</feature>
<dbReference type="PANTHER" id="PTHR47197">
    <property type="entry name" value="PROTEIN NIRF"/>
    <property type="match status" value="1"/>
</dbReference>
<gene>
    <name evidence="2" type="ORF">F6B93_17665</name>
</gene>
<dbReference type="Gene3D" id="2.130.10.10">
    <property type="entry name" value="YVTN repeat-like/Quinoprotein amine dehydrogenase"/>
    <property type="match status" value="2"/>
</dbReference>
<dbReference type="InterPro" id="IPR011044">
    <property type="entry name" value="Quino_amine_DH_bsu"/>
</dbReference>